<dbReference type="EMBL" id="OUUY01000020">
    <property type="protein sequence ID" value="SPP99782.1"/>
    <property type="molecule type" value="Genomic_DNA"/>
</dbReference>
<dbReference type="PROSITE" id="PS51007">
    <property type="entry name" value="CYTC"/>
    <property type="match status" value="1"/>
</dbReference>
<evidence type="ECO:0000259" key="6">
    <source>
        <dbReference type="PROSITE" id="PS51007"/>
    </source>
</evidence>
<name>A0A2U3QEC6_9BACT</name>
<dbReference type="GO" id="GO:0009055">
    <property type="term" value="F:electron transfer activity"/>
    <property type="evidence" value="ECO:0007669"/>
    <property type="project" value="InterPro"/>
</dbReference>
<gene>
    <name evidence="7" type="ORF">NBG4_1160005</name>
</gene>
<dbReference type="Gene3D" id="1.10.760.10">
    <property type="entry name" value="Cytochrome c-like domain"/>
    <property type="match status" value="1"/>
</dbReference>
<proteinExistence type="predicted"/>
<keyword evidence="8" id="KW-1185">Reference proteome</keyword>
<accession>A0A2U3QEC6</accession>
<evidence type="ECO:0000256" key="5">
    <source>
        <dbReference type="SAM" id="SignalP"/>
    </source>
</evidence>
<reference evidence="8" key="1">
    <citation type="submission" date="2018-03" db="EMBL/GenBank/DDBJ databases">
        <authorList>
            <person name="Zecchin S."/>
        </authorList>
    </citation>
    <scope>NUCLEOTIDE SEQUENCE [LARGE SCALE GENOMIC DNA]</scope>
</reference>
<keyword evidence="1 4" id="KW-0349">Heme</keyword>
<evidence type="ECO:0000313" key="7">
    <source>
        <dbReference type="EMBL" id="SPP99782.1"/>
    </source>
</evidence>
<protein>
    <recommendedName>
        <fullName evidence="6">Cytochrome c domain-containing protein</fullName>
    </recommendedName>
</protein>
<feature type="signal peptide" evidence="5">
    <location>
        <begin position="1"/>
        <end position="23"/>
    </location>
</feature>
<evidence type="ECO:0000256" key="4">
    <source>
        <dbReference type="PROSITE-ProRule" id="PRU00433"/>
    </source>
</evidence>
<evidence type="ECO:0000256" key="1">
    <source>
        <dbReference type="ARBA" id="ARBA00022617"/>
    </source>
</evidence>
<feature type="domain" description="Cytochrome c" evidence="6">
    <location>
        <begin position="25"/>
        <end position="114"/>
    </location>
</feature>
<evidence type="ECO:0000256" key="3">
    <source>
        <dbReference type="ARBA" id="ARBA00023004"/>
    </source>
</evidence>
<sequence length="150" mass="16498">MKYFKILLLSTITMALVFSFAYAAGNVEKGKALFNDPKAFNAPGEKSCNSCHPDGKGLEKAGAEGTKTWTNPGGKWLSLEDANNVCIMLANKGKTIDPMSEDMQDLVAYIRSLAKGAAMEQKKDEMMDKAKEKMMMEKMKGDMPKKLPGY</sequence>
<dbReference type="AlphaFoldDB" id="A0A2U3QEC6"/>
<dbReference type="SUPFAM" id="SSF46626">
    <property type="entry name" value="Cytochrome c"/>
    <property type="match status" value="1"/>
</dbReference>
<dbReference type="GO" id="GO:0020037">
    <property type="term" value="F:heme binding"/>
    <property type="evidence" value="ECO:0007669"/>
    <property type="project" value="InterPro"/>
</dbReference>
<keyword evidence="3 4" id="KW-0408">Iron</keyword>
<evidence type="ECO:0000313" key="8">
    <source>
        <dbReference type="Proteomes" id="UP000245125"/>
    </source>
</evidence>
<dbReference type="Proteomes" id="UP000245125">
    <property type="component" value="Unassembled WGS sequence"/>
</dbReference>
<keyword evidence="5" id="KW-0732">Signal</keyword>
<dbReference type="GO" id="GO:0046872">
    <property type="term" value="F:metal ion binding"/>
    <property type="evidence" value="ECO:0007669"/>
    <property type="project" value="UniProtKB-KW"/>
</dbReference>
<dbReference type="InterPro" id="IPR036909">
    <property type="entry name" value="Cyt_c-like_dom_sf"/>
</dbReference>
<dbReference type="InterPro" id="IPR009056">
    <property type="entry name" value="Cyt_c-like_dom"/>
</dbReference>
<organism evidence="7 8">
    <name type="scientific">Candidatus Sulfobium mesophilum</name>
    <dbReference type="NCBI Taxonomy" id="2016548"/>
    <lineage>
        <taxon>Bacteria</taxon>
        <taxon>Pseudomonadati</taxon>
        <taxon>Nitrospirota</taxon>
        <taxon>Nitrospiria</taxon>
        <taxon>Nitrospirales</taxon>
        <taxon>Nitrospiraceae</taxon>
        <taxon>Candidatus Sulfobium</taxon>
    </lineage>
</organism>
<dbReference type="Pfam" id="PF21342">
    <property type="entry name" value="SoxA-TsdA_cyt-c"/>
    <property type="match status" value="1"/>
</dbReference>
<keyword evidence="2 4" id="KW-0479">Metal-binding</keyword>
<evidence type="ECO:0000256" key="2">
    <source>
        <dbReference type="ARBA" id="ARBA00022723"/>
    </source>
</evidence>
<feature type="chain" id="PRO_5015749935" description="Cytochrome c domain-containing protein" evidence="5">
    <location>
        <begin position="24"/>
        <end position="150"/>
    </location>
</feature>